<evidence type="ECO:0000256" key="2">
    <source>
        <dbReference type="ARBA" id="ARBA00010790"/>
    </source>
</evidence>
<feature type="binding site" evidence="3">
    <location>
        <begin position="17"/>
        <end position="18"/>
    </location>
    <ligand>
        <name>FAD</name>
        <dbReference type="ChEBI" id="CHEBI:57692"/>
    </ligand>
</feature>
<dbReference type="Gene3D" id="3.30.560.10">
    <property type="entry name" value="Glucose Oxidase, domain 3"/>
    <property type="match status" value="2"/>
</dbReference>
<dbReference type="SUPFAM" id="SSF54373">
    <property type="entry name" value="FAD-linked reductases, C-terminal domain"/>
    <property type="match status" value="1"/>
</dbReference>
<feature type="domain" description="Glucose-methanol-choline oxidoreductase N-terminal" evidence="4">
    <location>
        <begin position="8"/>
        <end position="269"/>
    </location>
</feature>
<dbReference type="EMBL" id="KV722396">
    <property type="protein sequence ID" value="OCH90859.1"/>
    <property type="molecule type" value="Genomic_DNA"/>
</dbReference>
<evidence type="ECO:0000256" key="3">
    <source>
        <dbReference type="PIRSR" id="PIRSR000137-2"/>
    </source>
</evidence>
<sequence length="555" mass="61083">MSQAEFVFDIIIAGGGTSGCVIAGRLAAANTSIRILVVEEGPHTRDDVTHTQPARFMAHLQPESNTMKLHVGKESTHVGDRAVVVPSGQCLGGGSSVNFAMYTRAAASDYQDWETIYGNEGWGFDSLLPLFRKCESYQIAPDKDTHGYSGPLKISYGGVCTNIGSEFLEVAAQYDKDRGSTSDPNAFSEINKYARWQKFIDAKTGTRSDVAHHYLYNQEHSKNLVIKTGYIVKRVIFENHRAVGIEYVPSARFHPDAQQETIIARAEKLVVSVFVSYHASEDSLTLDGIIRNEPTEIEKWSTEWEKNGKGLMATKCTLCGLDAGIKFRPSPKELTAIGPDFTQGWQRYFANFPDKPVLFMGPMAVPGANAAPPERKYFVMIYFIEYPESVGHVHVTSGEDVGTPLDFDPAFLSRPGDLALLKYGYKRAREFARRLPSYRGEYAPNHPAFSHGSNVACKAEATPVNIDAPDLEYSDEDEKAIEEYTRKHVGTTWHSPREQNGVVDSRLNVYGVEGLKVADMSIAPANVSANTYSTAVIIGEKAAMIIAEELGVVGV</sequence>
<name>A0A8E2AXA9_9APHY</name>
<dbReference type="Gene3D" id="3.50.50.60">
    <property type="entry name" value="FAD/NAD(P)-binding domain"/>
    <property type="match status" value="2"/>
</dbReference>
<evidence type="ECO:0000256" key="1">
    <source>
        <dbReference type="ARBA" id="ARBA00001974"/>
    </source>
</evidence>
<keyword evidence="3" id="KW-0274">FAD</keyword>
<comment type="cofactor">
    <cofactor evidence="1 3">
        <name>FAD</name>
        <dbReference type="ChEBI" id="CHEBI:57692"/>
    </cofactor>
</comment>
<dbReference type="PANTHER" id="PTHR11552">
    <property type="entry name" value="GLUCOSE-METHANOL-CHOLINE GMC OXIDOREDUCTASE"/>
    <property type="match status" value="1"/>
</dbReference>
<evidence type="ECO:0000259" key="4">
    <source>
        <dbReference type="Pfam" id="PF00732"/>
    </source>
</evidence>
<evidence type="ECO:0000259" key="5">
    <source>
        <dbReference type="Pfam" id="PF05199"/>
    </source>
</evidence>
<dbReference type="InterPro" id="IPR036188">
    <property type="entry name" value="FAD/NAD-bd_sf"/>
</dbReference>
<keyword evidence="3" id="KW-0285">Flavoprotein</keyword>
<organism evidence="6 7">
    <name type="scientific">Obba rivulosa</name>
    <dbReference type="NCBI Taxonomy" id="1052685"/>
    <lineage>
        <taxon>Eukaryota</taxon>
        <taxon>Fungi</taxon>
        <taxon>Dikarya</taxon>
        <taxon>Basidiomycota</taxon>
        <taxon>Agaricomycotina</taxon>
        <taxon>Agaricomycetes</taxon>
        <taxon>Polyporales</taxon>
        <taxon>Gelatoporiaceae</taxon>
        <taxon>Obba</taxon>
    </lineage>
</organism>
<dbReference type="SUPFAM" id="SSF51905">
    <property type="entry name" value="FAD/NAD(P)-binding domain"/>
    <property type="match status" value="1"/>
</dbReference>
<dbReference type="Proteomes" id="UP000250043">
    <property type="component" value="Unassembled WGS sequence"/>
</dbReference>
<dbReference type="Pfam" id="PF00732">
    <property type="entry name" value="GMC_oxred_N"/>
    <property type="match status" value="1"/>
</dbReference>
<dbReference type="GO" id="GO:0016614">
    <property type="term" value="F:oxidoreductase activity, acting on CH-OH group of donors"/>
    <property type="evidence" value="ECO:0007669"/>
    <property type="project" value="InterPro"/>
</dbReference>
<gene>
    <name evidence="6" type="ORF">OBBRIDRAFT_875460</name>
</gene>
<dbReference type="Pfam" id="PF05199">
    <property type="entry name" value="GMC_oxred_C"/>
    <property type="match status" value="1"/>
</dbReference>
<evidence type="ECO:0000313" key="6">
    <source>
        <dbReference type="EMBL" id="OCH90859.1"/>
    </source>
</evidence>
<feature type="domain" description="Glucose-methanol-choline oxidoreductase C-terminal" evidence="5">
    <location>
        <begin position="387"/>
        <end position="539"/>
    </location>
</feature>
<dbReference type="PIRSF" id="PIRSF000137">
    <property type="entry name" value="Alcohol_oxidase"/>
    <property type="match status" value="1"/>
</dbReference>
<feature type="binding site" evidence="3">
    <location>
        <begin position="493"/>
        <end position="494"/>
    </location>
    <ligand>
        <name>FAD</name>
        <dbReference type="ChEBI" id="CHEBI:57692"/>
    </ligand>
</feature>
<evidence type="ECO:0000313" key="7">
    <source>
        <dbReference type="Proteomes" id="UP000250043"/>
    </source>
</evidence>
<dbReference type="OrthoDB" id="269227at2759"/>
<reference evidence="6 7" key="1">
    <citation type="submission" date="2016-07" db="EMBL/GenBank/DDBJ databases">
        <title>Draft genome of the white-rot fungus Obba rivulosa 3A-2.</title>
        <authorList>
            <consortium name="DOE Joint Genome Institute"/>
            <person name="Miettinen O."/>
            <person name="Riley R."/>
            <person name="Acob R."/>
            <person name="Barry K."/>
            <person name="Cullen D."/>
            <person name="De Vries R."/>
            <person name="Hainaut M."/>
            <person name="Hatakka A."/>
            <person name="Henrissat B."/>
            <person name="Hilden K."/>
            <person name="Kuo R."/>
            <person name="Labutti K."/>
            <person name="Lipzen A."/>
            <person name="Makela M.R."/>
            <person name="Sandor L."/>
            <person name="Spatafora J.W."/>
            <person name="Grigoriev I.V."/>
            <person name="Hibbett D.S."/>
        </authorList>
    </citation>
    <scope>NUCLEOTIDE SEQUENCE [LARGE SCALE GENOMIC DNA]</scope>
    <source>
        <strain evidence="6 7">3A-2</strain>
    </source>
</reference>
<dbReference type="InterPro" id="IPR007867">
    <property type="entry name" value="GMC_OxRtase_C"/>
</dbReference>
<dbReference type="GO" id="GO:0050660">
    <property type="term" value="F:flavin adenine dinucleotide binding"/>
    <property type="evidence" value="ECO:0007669"/>
    <property type="project" value="InterPro"/>
</dbReference>
<dbReference type="InterPro" id="IPR000172">
    <property type="entry name" value="GMC_OxRdtase_N"/>
</dbReference>
<dbReference type="AlphaFoldDB" id="A0A8E2AXA9"/>
<comment type="similarity">
    <text evidence="2">Belongs to the GMC oxidoreductase family.</text>
</comment>
<dbReference type="InterPro" id="IPR012132">
    <property type="entry name" value="GMC_OxRdtase"/>
</dbReference>
<dbReference type="PANTHER" id="PTHR11552:SF119">
    <property type="entry name" value="GLUCOSE-METHANOL-CHOLINE OXIDOREDUCTASE N-TERMINAL DOMAIN-CONTAINING PROTEIN"/>
    <property type="match status" value="1"/>
</dbReference>
<proteinExistence type="inferred from homology"/>
<feature type="binding site" evidence="3">
    <location>
        <position position="232"/>
    </location>
    <ligand>
        <name>FAD</name>
        <dbReference type="ChEBI" id="CHEBI:57692"/>
    </ligand>
</feature>
<keyword evidence="7" id="KW-1185">Reference proteome</keyword>
<protein>
    <submittedName>
        <fullName evidence="6">Alcohol oxidase-like protein</fullName>
    </submittedName>
</protein>
<accession>A0A8E2AXA9</accession>